<evidence type="ECO:0000313" key="5">
    <source>
        <dbReference type="EMBL" id="TSE09849.1"/>
    </source>
</evidence>
<keyword evidence="6" id="KW-1185">Reference proteome</keyword>
<dbReference type="GO" id="GO:0016740">
    <property type="term" value="F:transferase activity"/>
    <property type="evidence" value="ECO:0007669"/>
    <property type="project" value="UniProtKB-KW"/>
</dbReference>
<feature type="site" description="Increases basicity of active site His" evidence="2">
    <location>
        <position position="134"/>
    </location>
</feature>
<dbReference type="AlphaFoldDB" id="A0A554VNB0"/>
<evidence type="ECO:0000259" key="4">
    <source>
        <dbReference type="Pfam" id="PF17836"/>
    </source>
</evidence>
<dbReference type="NCBIfam" id="TIGR03570">
    <property type="entry name" value="NeuD_NnaD"/>
    <property type="match status" value="1"/>
</dbReference>
<organism evidence="5 6">
    <name type="scientific">Aquimarina algiphila</name>
    <dbReference type="NCBI Taxonomy" id="2047982"/>
    <lineage>
        <taxon>Bacteria</taxon>
        <taxon>Pseudomonadati</taxon>
        <taxon>Bacteroidota</taxon>
        <taxon>Flavobacteriia</taxon>
        <taxon>Flavobacteriales</taxon>
        <taxon>Flavobacteriaceae</taxon>
        <taxon>Aquimarina</taxon>
    </lineage>
</organism>
<dbReference type="PANTHER" id="PTHR43300">
    <property type="entry name" value="ACETYLTRANSFERASE"/>
    <property type="match status" value="1"/>
</dbReference>
<dbReference type="PANTHER" id="PTHR43300:SF7">
    <property type="entry name" value="UDP-N-ACETYLBACILLOSAMINE N-ACETYLTRANSFERASE"/>
    <property type="match status" value="1"/>
</dbReference>
<accession>A0A554VNB0</accession>
<proteinExistence type="inferred from homology"/>
<dbReference type="Gene3D" id="3.40.50.20">
    <property type="match status" value="1"/>
</dbReference>
<keyword evidence="5" id="KW-0808">Transferase</keyword>
<dbReference type="InterPro" id="IPR001451">
    <property type="entry name" value="Hexapep"/>
</dbReference>
<dbReference type="CDD" id="cd03360">
    <property type="entry name" value="LbH_AT_putative"/>
    <property type="match status" value="1"/>
</dbReference>
<dbReference type="Gene3D" id="2.160.10.10">
    <property type="entry name" value="Hexapeptide repeat proteins"/>
    <property type="match status" value="1"/>
</dbReference>
<dbReference type="InterPro" id="IPR041561">
    <property type="entry name" value="PglD_N"/>
</dbReference>
<evidence type="ECO:0000256" key="2">
    <source>
        <dbReference type="PIRSR" id="PIRSR620019-1"/>
    </source>
</evidence>
<dbReference type="SUPFAM" id="SSF51161">
    <property type="entry name" value="Trimeric LpxA-like enzymes"/>
    <property type="match status" value="1"/>
</dbReference>
<feature type="domain" description="PglD N-terminal" evidence="4">
    <location>
        <begin position="9"/>
        <end position="79"/>
    </location>
</feature>
<protein>
    <submittedName>
        <fullName evidence="5">Acetyltransferase</fullName>
    </submittedName>
</protein>
<gene>
    <name evidence="5" type="ORF">FOF46_07490</name>
</gene>
<feature type="binding site" evidence="3">
    <location>
        <position position="142"/>
    </location>
    <ligand>
        <name>acetyl-CoA</name>
        <dbReference type="ChEBI" id="CHEBI:57288"/>
    </ligand>
</feature>
<name>A0A554VNB0_9FLAO</name>
<dbReference type="Proteomes" id="UP000318833">
    <property type="component" value="Unassembled WGS sequence"/>
</dbReference>
<dbReference type="OrthoDB" id="9794407at2"/>
<sequence length="213" mass="22967">MEEINTVRLYGAGGHAQIIHSVLKQNRVAVTEIFDDNPSGCHPKFKHISILEIDKDFSQEGDPFIIAIGDNFQRSEIAKFLQSEFATAIHSSAIIDPDIKIGKGTVVYAGAVIQPNTTIGKHVIINTLASVDHDNVIEDFVHISPNTTLCGLVHVGEGSHIGAGAVVVPKIKIGKWCIIGAGTVVIRDIPDYAVVVGNPGKIIKMNYPEESKK</sequence>
<dbReference type="RefSeq" id="WP_109438904.1">
    <property type="nucleotide sequence ID" value="NZ_CANLFO010000001.1"/>
</dbReference>
<feature type="active site" description="Proton acceptor" evidence="2">
    <location>
        <position position="133"/>
    </location>
</feature>
<dbReference type="Pfam" id="PF17836">
    <property type="entry name" value="PglD_N"/>
    <property type="match status" value="1"/>
</dbReference>
<dbReference type="EMBL" id="VLNR01000011">
    <property type="protein sequence ID" value="TSE09849.1"/>
    <property type="molecule type" value="Genomic_DNA"/>
</dbReference>
<evidence type="ECO:0000313" key="6">
    <source>
        <dbReference type="Proteomes" id="UP000318833"/>
    </source>
</evidence>
<comment type="similarity">
    <text evidence="1">Belongs to the transferase hexapeptide repeat family.</text>
</comment>
<evidence type="ECO:0000256" key="3">
    <source>
        <dbReference type="PIRSR" id="PIRSR620019-2"/>
    </source>
</evidence>
<dbReference type="InterPro" id="IPR020019">
    <property type="entry name" value="AcTrfase_PglD-like"/>
</dbReference>
<dbReference type="InterPro" id="IPR050179">
    <property type="entry name" value="Trans_hexapeptide_repeat"/>
</dbReference>
<reference evidence="5 6" key="1">
    <citation type="submission" date="2019-07" db="EMBL/GenBank/DDBJ databases">
        <title>The draft genome sequence of Aquimarina algiphila M91.</title>
        <authorList>
            <person name="Meng X."/>
        </authorList>
    </citation>
    <scope>NUCLEOTIDE SEQUENCE [LARGE SCALE GENOMIC DNA]</scope>
    <source>
        <strain evidence="5 6">M91</strain>
    </source>
</reference>
<feature type="binding site" evidence="3">
    <location>
        <position position="69"/>
    </location>
    <ligand>
        <name>substrate</name>
    </ligand>
</feature>
<dbReference type="Pfam" id="PF00132">
    <property type="entry name" value="Hexapep"/>
    <property type="match status" value="1"/>
</dbReference>
<comment type="caution">
    <text evidence="5">The sequence shown here is derived from an EMBL/GenBank/DDBJ whole genome shotgun (WGS) entry which is preliminary data.</text>
</comment>
<evidence type="ECO:0000256" key="1">
    <source>
        <dbReference type="ARBA" id="ARBA00007274"/>
    </source>
</evidence>
<dbReference type="InterPro" id="IPR011004">
    <property type="entry name" value="Trimer_LpxA-like_sf"/>
</dbReference>